<evidence type="ECO:0000256" key="5">
    <source>
        <dbReference type="ARBA" id="ARBA00022989"/>
    </source>
</evidence>
<keyword evidence="3" id="KW-1003">Cell membrane</keyword>
<evidence type="ECO:0000256" key="4">
    <source>
        <dbReference type="ARBA" id="ARBA00022692"/>
    </source>
</evidence>
<feature type="compositionally biased region" description="Low complexity" evidence="7">
    <location>
        <begin position="178"/>
        <end position="191"/>
    </location>
</feature>
<evidence type="ECO:0000256" key="2">
    <source>
        <dbReference type="ARBA" id="ARBA00006679"/>
    </source>
</evidence>
<evidence type="ECO:0000256" key="8">
    <source>
        <dbReference type="SAM" id="Phobius"/>
    </source>
</evidence>
<comment type="similarity">
    <text evidence="2">Belongs to the DoxX family.</text>
</comment>
<gene>
    <name evidence="9" type="ORF">HF526_09365</name>
</gene>
<reference evidence="9 10" key="1">
    <citation type="submission" date="2020-04" db="EMBL/GenBank/DDBJ databases">
        <authorList>
            <person name="Klaysubun C."/>
            <person name="Duangmal K."/>
            <person name="Lipun K."/>
        </authorList>
    </citation>
    <scope>NUCLEOTIDE SEQUENCE [LARGE SCALE GENOMIC DNA]</scope>
    <source>
        <strain evidence="9 10">K10HN5</strain>
    </source>
</reference>
<dbReference type="Pfam" id="PF07681">
    <property type="entry name" value="DoxX"/>
    <property type="match status" value="1"/>
</dbReference>
<comment type="subcellular location">
    <subcellularLocation>
        <location evidence="1">Cell membrane</location>
        <topology evidence="1">Multi-pass membrane protein</topology>
    </subcellularLocation>
</comment>
<protein>
    <submittedName>
        <fullName evidence="9">DoxX family protein</fullName>
    </submittedName>
</protein>
<evidence type="ECO:0000256" key="3">
    <source>
        <dbReference type="ARBA" id="ARBA00022475"/>
    </source>
</evidence>
<dbReference type="RefSeq" id="WP_169380970.1">
    <property type="nucleotide sequence ID" value="NZ_JAAXLA010000013.1"/>
</dbReference>
<dbReference type="EMBL" id="JAAXLA010000013">
    <property type="protein sequence ID" value="NMH97518.1"/>
    <property type="molecule type" value="Genomic_DNA"/>
</dbReference>
<keyword evidence="10" id="KW-1185">Reference proteome</keyword>
<evidence type="ECO:0000256" key="1">
    <source>
        <dbReference type="ARBA" id="ARBA00004651"/>
    </source>
</evidence>
<feature type="compositionally biased region" description="Polar residues" evidence="7">
    <location>
        <begin position="192"/>
        <end position="201"/>
    </location>
</feature>
<proteinExistence type="inferred from homology"/>
<feature type="transmembrane region" description="Helical" evidence="8">
    <location>
        <begin position="143"/>
        <end position="160"/>
    </location>
</feature>
<dbReference type="PANTHER" id="PTHR33452">
    <property type="entry name" value="OXIDOREDUCTASE CATD-RELATED"/>
    <property type="match status" value="1"/>
</dbReference>
<accession>A0ABX1SAL7</accession>
<dbReference type="InterPro" id="IPR051907">
    <property type="entry name" value="DoxX-like_oxidoreductase"/>
</dbReference>
<keyword evidence="5 8" id="KW-1133">Transmembrane helix</keyword>
<evidence type="ECO:0000256" key="7">
    <source>
        <dbReference type="SAM" id="MobiDB-lite"/>
    </source>
</evidence>
<organism evidence="9 10">
    <name type="scientific">Pseudonocardia acidicola</name>
    <dbReference type="NCBI Taxonomy" id="2724939"/>
    <lineage>
        <taxon>Bacteria</taxon>
        <taxon>Bacillati</taxon>
        <taxon>Actinomycetota</taxon>
        <taxon>Actinomycetes</taxon>
        <taxon>Pseudonocardiales</taxon>
        <taxon>Pseudonocardiaceae</taxon>
        <taxon>Pseudonocardia</taxon>
    </lineage>
</organism>
<sequence length="201" mass="19851">MGFTPAQNLGLLTLRAGVGGVLFAHGAQKLFGWFGGHGIEGTAGAFDQMGFQPGRVNAMAAGVAEAGGGTLIALGLATPAAGSVAAGTMIAAASVHAPNGFFAADGGYEYPALLGLSSAALSLTGPGDWSLDAALRNRLNRPWMAGAGLLVSSVLSAVLVRRRRRAIAARQAVPADNPATPAVATSPAPTTDRSTGAASTG</sequence>
<name>A0ABX1SAL7_9PSEU</name>
<evidence type="ECO:0000313" key="10">
    <source>
        <dbReference type="Proteomes" id="UP000820669"/>
    </source>
</evidence>
<evidence type="ECO:0000256" key="6">
    <source>
        <dbReference type="ARBA" id="ARBA00023136"/>
    </source>
</evidence>
<comment type="caution">
    <text evidence="9">The sequence shown here is derived from an EMBL/GenBank/DDBJ whole genome shotgun (WGS) entry which is preliminary data.</text>
</comment>
<feature type="region of interest" description="Disordered" evidence="7">
    <location>
        <begin position="171"/>
        <end position="201"/>
    </location>
</feature>
<dbReference type="InterPro" id="IPR032808">
    <property type="entry name" value="DoxX"/>
</dbReference>
<keyword evidence="4 8" id="KW-0812">Transmembrane</keyword>
<evidence type="ECO:0000313" key="9">
    <source>
        <dbReference type="EMBL" id="NMH97518.1"/>
    </source>
</evidence>
<dbReference type="PANTHER" id="PTHR33452:SF1">
    <property type="entry name" value="INNER MEMBRANE PROTEIN YPHA-RELATED"/>
    <property type="match status" value="1"/>
</dbReference>
<keyword evidence="6 8" id="KW-0472">Membrane</keyword>
<dbReference type="Proteomes" id="UP000820669">
    <property type="component" value="Unassembled WGS sequence"/>
</dbReference>